<dbReference type="SUPFAM" id="SSF56672">
    <property type="entry name" value="DNA/RNA polymerases"/>
    <property type="match status" value="1"/>
</dbReference>
<dbReference type="GO" id="GO:0003824">
    <property type="term" value="F:catalytic activity"/>
    <property type="evidence" value="ECO:0007669"/>
    <property type="project" value="InterPro"/>
</dbReference>
<dbReference type="Pfam" id="PF03372">
    <property type="entry name" value="Exo_endo_phos"/>
    <property type="match status" value="1"/>
</dbReference>
<dbReference type="SUPFAM" id="SSF56219">
    <property type="entry name" value="DNase I-like"/>
    <property type="match status" value="1"/>
</dbReference>
<organism evidence="5 6">
    <name type="scientific">Vitis vinifera</name>
    <name type="common">Grape</name>
    <dbReference type="NCBI Taxonomy" id="29760"/>
    <lineage>
        <taxon>Eukaryota</taxon>
        <taxon>Viridiplantae</taxon>
        <taxon>Streptophyta</taxon>
        <taxon>Embryophyta</taxon>
        <taxon>Tracheophyta</taxon>
        <taxon>Spermatophyta</taxon>
        <taxon>Magnoliopsida</taxon>
        <taxon>eudicotyledons</taxon>
        <taxon>Gunneridae</taxon>
        <taxon>Pentapetalae</taxon>
        <taxon>rosids</taxon>
        <taxon>Vitales</taxon>
        <taxon>Vitaceae</taxon>
        <taxon>Viteae</taxon>
        <taxon>Vitis</taxon>
    </lineage>
</organism>
<feature type="domain" description="Reverse transcriptase" evidence="2">
    <location>
        <begin position="815"/>
        <end position="942"/>
    </location>
</feature>
<proteinExistence type="predicted"/>
<dbReference type="InterPro" id="IPR036691">
    <property type="entry name" value="Endo/exonu/phosph_ase_sf"/>
</dbReference>
<name>A0A438I0A4_VITVI</name>
<reference evidence="5 6" key="1">
    <citation type="journal article" date="2018" name="PLoS Genet.">
        <title>Population sequencing reveals clonal diversity and ancestral inbreeding in the grapevine cultivar Chardonnay.</title>
        <authorList>
            <person name="Roach M.J."/>
            <person name="Johnson D.L."/>
            <person name="Bohlmann J."/>
            <person name="van Vuuren H.J."/>
            <person name="Jones S.J."/>
            <person name="Pretorius I.S."/>
            <person name="Schmidt S.A."/>
            <person name="Borneman A.R."/>
        </authorList>
    </citation>
    <scope>NUCLEOTIDE SEQUENCE [LARGE SCALE GENOMIC DNA]</scope>
    <source>
        <strain evidence="6">cv. Chardonnay</strain>
        <tissue evidence="5">Leaf</tissue>
    </source>
</reference>
<evidence type="ECO:0000256" key="1">
    <source>
        <dbReference type="SAM" id="Phobius"/>
    </source>
</evidence>
<dbReference type="InterPro" id="IPR026960">
    <property type="entry name" value="RVT-Znf"/>
</dbReference>
<keyword evidence="1" id="KW-1133">Transmembrane helix</keyword>
<keyword evidence="1" id="KW-0812">Transmembrane</keyword>
<accession>A0A438I0A4</accession>
<evidence type="ECO:0000259" key="3">
    <source>
        <dbReference type="Pfam" id="PF03372"/>
    </source>
</evidence>
<dbReference type="PANTHER" id="PTHR33116:SF78">
    <property type="entry name" value="OS12G0587133 PROTEIN"/>
    <property type="match status" value="1"/>
</dbReference>
<dbReference type="InterPro" id="IPR043502">
    <property type="entry name" value="DNA/RNA_pol_sf"/>
</dbReference>
<comment type="caution">
    <text evidence="5">The sequence shown here is derived from an EMBL/GenBank/DDBJ whole genome shotgun (WGS) entry which is preliminary data.</text>
</comment>
<dbReference type="Gene3D" id="3.60.10.10">
    <property type="entry name" value="Endonuclease/exonuclease/phosphatase"/>
    <property type="match status" value="1"/>
</dbReference>
<evidence type="ECO:0000313" key="5">
    <source>
        <dbReference type="EMBL" id="RVW90135.1"/>
    </source>
</evidence>
<dbReference type="Pfam" id="PF00078">
    <property type="entry name" value="RVT_1"/>
    <property type="match status" value="1"/>
</dbReference>
<evidence type="ECO:0000259" key="2">
    <source>
        <dbReference type="Pfam" id="PF00078"/>
    </source>
</evidence>
<dbReference type="InterPro" id="IPR000477">
    <property type="entry name" value="RT_dom"/>
</dbReference>
<sequence>MVLFVSEVWVRVVGLPLHLWNREVFKLIGDGCGGFIAVDNKTDLMAELQWARMLVKSAGRDTPSSVQIVDELGCFSVQLWWESPPWFSQVGQPKEQKGVAEPPCGSSIGVSGCPFELAERGPGDEVTDGEDSCGSEVEEGGLLLVPKSGGWRLGLRWKLRGGQVKEDGGIACFLGGDRRDSESLMAKARARMTEEALSAEASRYEPVTDDLGGIGFSFLLLLFLGAIGLWWWGVLGSVGDGYRGGKEQGFQVKGRVRIWRKKRTRGSGWNDSSLAKFNKTLGFSTVGVEGEVLKLLLRLKSRRDQGKKKGNAGMTRNKRSAIKALIRSHKVDLVCLQETKKSQMSLGVVRSLGVGRFLDWGVMNARGAAGGVLVFWDKRVLELEGMEVGLFSISCRFKNCEDGFNWVFSGVYGPTLKRYRELFWEELGAIRGLWSDPWCIGGDFNLIRFPNESRRGGRLSSSMRRFSEVIDDLDLRDSPSGGSIHLEPVSDHFPILLDGGGVRRGPVPFRFENMWLKEEGFKDLLKGWWQSLSFNGSFSFILAEKLKALKAILKSWNKDAFGQELEDRKVAKGDFEKWALMEEVSWRQKSREVWLREGDRNTGYFHRMANSHRRRNCLSKIKVDGVWLTEEQEIKRGVVRAFKDQLTDPGGWHPSMEGLDFNRIGDEDAARLEEVFSEEEVLKALSDLNGDKAPGPDGFPLRFWQFCWDVVKEEIMGFLLEFHERGRFVRSLNSTFLVLIPKKAGAEDLRDFRPISLVVILDAALIANEAIDSLLKRNEKGHGIWGKVDWMDLLVHLYSNVFSFDQWHPGRLLQTVQGGLRQGDPLSPYLFVLGMEALSRLIHRAVGGGFLSGCRVNGRGGNGALVSHLLFADDTLVFCEASEDQMVHLSWLLMWFEAISGLRINLDKSEILTVGRVENLENLALEAGCKVGRLPSSYLGIPLGANHKSVAVWDGVEEKFRKRLALWKRQFISKGGRITLIRSTLSSMPIYLMSLLRIPRVEVRGGRRGWSSREVRESYGVGLWKEIRKEGALMQNKVAFVVGNGRRRSIWDTSGGEGAWSPRFSRPFNDWEVEEVERLLLTIRAGLFPHGLIWNPSVPSKVSFFAWEASWGKVLTMDQLKKRGWAVANRCFLCCEEEESIDHILIHCSKARAYGNYCSPFLE</sequence>
<feature type="transmembrane region" description="Helical" evidence="1">
    <location>
        <begin position="211"/>
        <end position="233"/>
    </location>
</feature>
<keyword evidence="1" id="KW-0472">Membrane</keyword>
<dbReference type="EMBL" id="QGNW01000157">
    <property type="protein sequence ID" value="RVW90135.1"/>
    <property type="molecule type" value="Genomic_DNA"/>
</dbReference>
<dbReference type="PANTHER" id="PTHR33116">
    <property type="entry name" value="REVERSE TRANSCRIPTASE ZINC-BINDING DOMAIN-CONTAINING PROTEIN-RELATED-RELATED"/>
    <property type="match status" value="1"/>
</dbReference>
<dbReference type="AlphaFoldDB" id="A0A438I0A4"/>
<dbReference type="Pfam" id="PF13966">
    <property type="entry name" value="zf-RVT"/>
    <property type="match status" value="1"/>
</dbReference>
<evidence type="ECO:0000259" key="4">
    <source>
        <dbReference type="Pfam" id="PF13966"/>
    </source>
</evidence>
<gene>
    <name evidence="5" type="primary">YTX2_556</name>
    <name evidence="5" type="ORF">CK203_041971</name>
</gene>
<feature type="domain" description="Reverse transcriptase zinc-binding" evidence="4">
    <location>
        <begin position="1088"/>
        <end position="1152"/>
    </location>
</feature>
<protein>
    <submittedName>
        <fullName evidence="5">Transposon TX1 uncharacterized 149 kDa protein</fullName>
    </submittedName>
</protein>
<evidence type="ECO:0000313" key="6">
    <source>
        <dbReference type="Proteomes" id="UP000288805"/>
    </source>
</evidence>
<dbReference type="CDD" id="cd01650">
    <property type="entry name" value="RT_nLTR_like"/>
    <property type="match status" value="1"/>
</dbReference>
<dbReference type="Proteomes" id="UP000288805">
    <property type="component" value="Unassembled WGS sequence"/>
</dbReference>
<feature type="domain" description="Endonuclease/exonuclease/phosphatase" evidence="3">
    <location>
        <begin position="316"/>
        <end position="463"/>
    </location>
</feature>
<dbReference type="InterPro" id="IPR005135">
    <property type="entry name" value="Endo/exonuclease/phosphatase"/>
</dbReference>